<feature type="transmembrane region" description="Helical" evidence="1">
    <location>
        <begin position="118"/>
        <end position="142"/>
    </location>
</feature>
<keyword evidence="1" id="KW-1133">Transmembrane helix</keyword>
<keyword evidence="1" id="KW-0812">Transmembrane</keyword>
<dbReference type="EMBL" id="JH604644">
    <property type="protein sequence ID" value="EHY64360.1"/>
    <property type="molecule type" value="Genomic_DNA"/>
</dbReference>
<feature type="transmembrane region" description="Helical" evidence="1">
    <location>
        <begin position="56"/>
        <end position="82"/>
    </location>
</feature>
<dbReference type="HOGENOM" id="CLU_1801087_0_0_1"/>
<reference evidence="2" key="1">
    <citation type="submission" date="2011-03" db="EMBL/GenBank/DDBJ databases">
        <title>The Genome Sequence of Nematocida sp1 strain ERTm2.</title>
        <authorList>
            <consortium name="The Broad Institute Genome Sequencing Platform"/>
            <consortium name="The Broad Institute Genome Sequencing Center for Infectious Disease"/>
            <person name="Cuomo C."/>
            <person name="Troemel E."/>
            <person name="Young S.K."/>
            <person name="Zeng Q."/>
            <person name="Gargeya S."/>
            <person name="Fitzgerald M."/>
            <person name="Haas B."/>
            <person name="Abouelleil A."/>
            <person name="Alvarado L."/>
            <person name="Arachchi H.M."/>
            <person name="Berlin A."/>
            <person name="Brown A."/>
            <person name="Chapman S.B."/>
            <person name="Chen Z."/>
            <person name="Dunbar C."/>
            <person name="Freedman E."/>
            <person name="Gearin G."/>
            <person name="Gellesch M."/>
            <person name="Goldberg J."/>
            <person name="Griggs A."/>
            <person name="Gujja S."/>
            <person name="Heilman E.R."/>
            <person name="Heiman D."/>
            <person name="Howarth C."/>
            <person name="Larson L."/>
            <person name="Lui A."/>
            <person name="MacDonald P.J.P."/>
            <person name="Mehta T."/>
            <person name="Montmayeur A."/>
            <person name="Murphy C."/>
            <person name="Neiman D."/>
            <person name="Pearson M."/>
            <person name="Priest M."/>
            <person name="Roberts A."/>
            <person name="Saif S."/>
            <person name="Shea T."/>
            <person name="Shenoy N."/>
            <person name="Sisk P."/>
            <person name="Stolte C."/>
            <person name="Sykes S."/>
            <person name="White J."/>
            <person name="Yandava C."/>
            <person name="Wortman J."/>
            <person name="Nusbaum C."/>
            <person name="Birren B."/>
        </authorList>
    </citation>
    <scope>NUCLEOTIDE SEQUENCE</scope>
    <source>
        <strain evidence="2">ERTm2</strain>
    </source>
</reference>
<proteinExistence type="predicted"/>
<dbReference type="Proteomes" id="UP000005622">
    <property type="component" value="Unassembled WGS sequence"/>
</dbReference>
<accession>H8ZG62</accession>
<gene>
    <name evidence="2" type="ORF">NERG_02583</name>
</gene>
<protein>
    <submittedName>
        <fullName evidence="2">Uncharacterized protein</fullName>
    </submittedName>
</protein>
<name>H8ZG62_NEMA1</name>
<evidence type="ECO:0000256" key="1">
    <source>
        <dbReference type="SAM" id="Phobius"/>
    </source>
</evidence>
<feature type="transmembrane region" description="Helical" evidence="1">
    <location>
        <begin position="89"/>
        <end position="106"/>
    </location>
</feature>
<organism evidence="2">
    <name type="scientific">Nematocida ausubeli (strain ATCC PRA-371 / ERTm2)</name>
    <name type="common">Nematode killer fungus</name>
    <dbReference type="NCBI Taxonomy" id="1913371"/>
    <lineage>
        <taxon>Eukaryota</taxon>
        <taxon>Fungi</taxon>
        <taxon>Fungi incertae sedis</taxon>
        <taxon>Microsporidia</taxon>
        <taxon>Nematocida</taxon>
    </lineage>
</organism>
<feature type="non-terminal residue" evidence="2">
    <location>
        <position position="1"/>
    </location>
</feature>
<sequence length="144" mass="16444">VYTPITVYTWAHTCLLYTLLYTPILSSGPFVRLFTLPNTCFVSPDFPWHTLYTARVLLVCPLSALPAFSVSGLSDTFIFLCFPYTQRTLEYFIIFNIPVYTAVYSYRVCIHTCLSYKLALTLSYTLLSVTLLVLFILLLLCAHL</sequence>
<keyword evidence="1" id="KW-0472">Membrane</keyword>
<dbReference type="AlphaFoldDB" id="H8ZG62"/>
<evidence type="ECO:0000313" key="2">
    <source>
        <dbReference type="EMBL" id="EHY64360.1"/>
    </source>
</evidence>